<organism evidence="2">
    <name type="scientific">bioreactor metagenome</name>
    <dbReference type="NCBI Taxonomy" id="1076179"/>
    <lineage>
        <taxon>unclassified sequences</taxon>
        <taxon>metagenomes</taxon>
        <taxon>ecological metagenomes</taxon>
    </lineage>
</organism>
<dbReference type="PANTHER" id="PTHR11468">
    <property type="entry name" value="GLYCOGEN PHOSPHORYLASE"/>
    <property type="match status" value="1"/>
</dbReference>
<gene>
    <name evidence="2" type="primary">glgP_32</name>
    <name evidence="2" type="ORF">SDC9_200520</name>
</gene>
<protein>
    <submittedName>
        <fullName evidence="2">Glycogen phosphorylase</fullName>
        <ecNumber evidence="2">2.4.1.1</ecNumber>
    </submittedName>
</protein>
<dbReference type="EMBL" id="VSSQ01119367">
    <property type="protein sequence ID" value="MPN52857.1"/>
    <property type="molecule type" value="Genomic_DNA"/>
</dbReference>
<comment type="similarity">
    <text evidence="1">Belongs to the glycogen phosphorylase family.</text>
</comment>
<dbReference type="InterPro" id="IPR000811">
    <property type="entry name" value="Glyco_trans_35"/>
</dbReference>
<evidence type="ECO:0000313" key="2">
    <source>
        <dbReference type="EMBL" id="MPN52857.1"/>
    </source>
</evidence>
<keyword evidence="2" id="KW-0808">Transferase</keyword>
<evidence type="ECO:0000256" key="1">
    <source>
        <dbReference type="ARBA" id="ARBA00006047"/>
    </source>
</evidence>
<dbReference type="GO" id="GO:0005980">
    <property type="term" value="P:glycogen catabolic process"/>
    <property type="evidence" value="ECO:0007669"/>
    <property type="project" value="TreeGrafter"/>
</dbReference>
<dbReference type="AlphaFoldDB" id="A0A645INP0"/>
<dbReference type="GO" id="GO:0005737">
    <property type="term" value="C:cytoplasm"/>
    <property type="evidence" value="ECO:0007669"/>
    <property type="project" value="TreeGrafter"/>
</dbReference>
<sequence>MKFMMNGALTVGTLDGANVEMHDVLGDNNMFLFGLGAKEAAEIKPVYDPMTVYSRDEKVRRAVDQLRTGFGDGVSYEDIYSSLLSGGPGHADEYLLLIDFASYCDAQRRVGEAYGDSEKWAAMSLRNIARSGIFSADRAVREYADEIWRVRHK</sequence>
<dbReference type="EC" id="2.4.1.1" evidence="2"/>
<accession>A0A645INP0</accession>
<reference evidence="2" key="1">
    <citation type="submission" date="2019-08" db="EMBL/GenBank/DDBJ databases">
        <authorList>
            <person name="Kucharzyk K."/>
            <person name="Murdoch R.W."/>
            <person name="Higgins S."/>
            <person name="Loffler F."/>
        </authorList>
    </citation>
    <scope>NUCLEOTIDE SEQUENCE</scope>
</reference>
<comment type="caution">
    <text evidence="2">The sequence shown here is derived from an EMBL/GenBank/DDBJ whole genome shotgun (WGS) entry which is preliminary data.</text>
</comment>
<keyword evidence="2" id="KW-0328">Glycosyltransferase</keyword>
<dbReference type="Pfam" id="PF00343">
    <property type="entry name" value="Phosphorylase"/>
    <property type="match status" value="1"/>
</dbReference>
<name>A0A645INP0_9ZZZZ</name>
<dbReference type="GO" id="GO:0030170">
    <property type="term" value="F:pyridoxal phosphate binding"/>
    <property type="evidence" value="ECO:0007669"/>
    <property type="project" value="TreeGrafter"/>
</dbReference>
<proteinExistence type="inferred from homology"/>
<dbReference type="SUPFAM" id="SSF53756">
    <property type="entry name" value="UDP-Glycosyltransferase/glycogen phosphorylase"/>
    <property type="match status" value="1"/>
</dbReference>
<dbReference type="PANTHER" id="PTHR11468:SF3">
    <property type="entry name" value="GLYCOGEN PHOSPHORYLASE, LIVER FORM"/>
    <property type="match status" value="1"/>
</dbReference>
<dbReference type="GO" id="GO:0008184">
    <property type="term" value="F:glycogen phosphorylase activity"/>
    <property type="evidence" value="ECO:0007669"/>
    <property type="project" value="InterPro"/>
</dbReference>
<dbReference type="Gene3D" id="3.40.50.2000">
    <property type="entry name" value="Glycogen Phosphorylase B"/>
    <property type="match status" value="2"/>
</dbReference>